<dbReference type="EMBL" id="JACEIP010000009">
    <property type="protein sequence ID" value="MBA4542743.1"/>
    <property type="molecule type" value="Genomic_DNA"/>
</dbReference>
<evidence type="ECO:0000256" key="1">
    <source>
        <dbReference type="SAM" id="Phobius"/>
    </source>
</evidence>
<gene>
    <name evidence="2" type="ORF">H1164_07485</name>
</gene>
<comment type="caution">
    <text evidence="2">The sequence shown here is derived from an EMBL/GenBank/DDBJ whole genome shotgun (WGS) entry which is preliminary data.</text>
</comment>
<keyword evidence="1" id="KW-0812">Transmembrane</keyword>
<evidence type="ECO:0000313" key="2">
    <source>
        <dbReference type="EMBL" id="MBA4542743.1"/>
    </source>
</evidence>
<dbReference type="AlphaFoldDB" id="A0A7W2AID2"/>
<keyword evidence="1" id="KW-1133">Transmembrane helix</keyword>
<dbReference type="Proteomes" id="UP000530514">
    <property type="component" value="Unassembled WGS sequence"/>
</dbReference>
<organism evidence="2 3">
    <name type="scientific">Thermoactinomyces daqus</name>
    <dbReference type="NCBI Taxonomy" id="1329516"/>
    <lineage>
        <taxon>Bacteria</taxon>
        <taxon>Bacillati</taxon>
        <taxon>Bacillota</taxon>
        <taxon>Bacilli</taxon>
        <taxon>Bacillales</taxon>
        <taxon>Thermoactinomycetaceae</taxon>
        <taxon>Thermoactinomyces</taxon>
    </lineage>
</organism>
<dbReference type="RefSeq" id="WP_052154039.1">
    <property type="nucleotide sequence ID" value="NZ_JACEIP010000009.1"/>
</dbReference>
<reference evidence="2 3" key="1">
    <citation type="submission" date="2020-07" db="EMBL/GenBank/DDBJ databases">
        <authorList>
            <person name="Feng H."/>
        </authorList>
    </citation>
    <scope>NUCLEOTIDE SEQUENCE [LARGE SCALE GENOMIC DNA]</scope>
    <source>
        <strain evidence="3">s-11</strain>
    </source>
</reference>
<accession>A0A7W2AID2</accession>
<evidence type="ECO:0000313" key="3">
    <source>
        <dbReference type="Proteomes" id="UP000530514"/>
    </source>
</evidence>
<dbReference type="OrthoDB" id="71172at2"/>
<name>A0A7W2AID2_9BACL</name>
<keyword evidence="3" id="KW-1185">Reference proteome</keyword>
<protein>
    <submittedName>
        <fullName evidence="2">Uncharacterized protein</fullName>
    </submittedName>
</protein>
<proteinExistence type="predicted"/>
<feature type="transmembrane region" description="Helical" evidence="1">
    <location>
        <begin position="6"/>
        <end position="23"/>
    </location>
</feature>
<sequence>MEIIAGLLLVFFIGMSIVVNVLYRLAKRKKHRLLYVLPDLGMQDHGEEFRGNFRALLRHLEQSLSERYVERVKERVIREHQISLTEWENRWFEWKRYLIMAALLKSVPMFSREVDEIWHEKLMFTREYEDFCRRYLKTALHHAPNKTDAPFNPQERAWFDLVYVLLFKPTRYSLQTWGPFLRHSLSREFLEEFKKEDEDRLAEKYFNTRAQNDLPGAGVLVRHLIQYIKKLLREVEHHAFRFGTDVDSFRKNAAFQPQNKDLALSMVKGVIFLSSYFPESFRQRYQELFGKDPGSEDELGCFAASGSDVETADGKKEFLD</sequence>
<keyword evidence="1" id="KW-0472">Membrane</keyword>